<dbReference type="PANTHER" id="PTHR33841">
    <property type="entry name" value="DNA METHYLTRANSFERASE YEEA-RELATED"/>
    <property type="match status" value="1"/>
</dbReference>
<evidence type="ECO:0000256" key="1">
    <source>
        <dbReference type="ARBA" id="ARBA00011900"/>
    </source>
</evidence>
<accession>A0ABS3X4P9</accession>
<dbReference type="InterPro" id="IPR050953">
    <property type="entry name" value="N4_N6_ade-DNA_methylase"/>
</dbReference>
<protein>
    <recommendedName>
        <fullName evidence="1">site-specific DNA-methyltransferase (adenine-specific)</fullName>
        <ecNumber evidence="1">2.1.1.72</ecNumber>
    </recommendedName>
</protein>
<dbReference type="Proteomes" id="UP001519064">
    <property type="component" value="Unassembled WGS sequence"/>
</dbReference>
<evidence type="ECO:0000256" key="3">
    <source>
        <dbReference type="ARBA" id="ARBA00022679"/>
    </source>
</evidence>
<dbReference type="RefSeq" id="WP_209237282.1">
    <property type="nucleotide sequence ID" value="NZ_JADKMA010000004.1"/>
</dbReference>
<dbReference type="GO" id="GO:0008168">
    <property type="term" value="F:methyltransferase activity"/>
    <property type="evidence" value="ECO:0007669"/>
    <property type="project" value="UniProtKB-KW"/>
</dbReference>
<name>A0ABS3X4P9_9ACTN</name>
<keyword evidence="3" id="KW-0808">Transferase</keyword>
<evidence type="ECO:0000256" key="4">
    <source>
        <dbReference type="ARBA" id="ARBA00047942"/>
    </source>
</evidence>
<dbReference type="PANTHER" id="PTHR33841:SF1">
    <property type="entry name" value="DNA METHYLTRANSFERASE A"/>
    <property type="match status" value="1"/>
</dbReference>
<proteinExistence type="predicted"/>
<dbReference type="GO" id="GO:0032259">
    <property type="term" value="P:methylation"/>
    <property type="evidence" value="ECO:0007669"/>
    <property type="project" value="UniProtKB-KW"/>
</dbReference>
<dbReference type="SUPFAM" id="SSF53335">
    <property type="entry name" value="S-adenosyl-L-methionine-dependent methyltransferases"/>
    <property type="match status" value="1"/>
</dbReference>
<feature type="compositionally biased region" description="Basic and acidic residues" evidence="5">
    <location>
        <begin position="37"/>
        <end position="48"/>
    </location>
</feature>
<sequence length="1757" mass="195708">MTFDSLVNRGDYFSPHYLSEVLPKDLKSGLLSTWKKREEEAKRAREAATAEGAADSAAPSRAPDALPVTPRAGLRELRRPYFRARSFFAARQGQDDSGSVAAGGDDTDTYASPEWRERIRALNADVLRALGFDAKPETLTVQRADAAHEVTVAHREKDLVALDCGWAAEPDDALDGDGPGRLLDPVVLDGQRTVATGAKLASFLFAAEEPPRYVLLLTGGVVVLADRAAWGEGRYLAVSLDSALERNDTKTGGELDTVAALFGADSLRTPEEGGEVPLAELVGNSAKHAVGVSSELRDGLRQSVELIANEVLARIAEQGVRPEQVKELPELGRQLTRESLRYLYRILFLLYAEARPELGILPSDYPEYEQGYGLGRLGELVADRELVDEESRRGTYLYESLDLLFRKVQDGYRPRRTHGVPETGDAEGAGSETSEDVGLRFEPLHSKLFEPASIRLIGKHAVPDPRYDADADASRGGGDSEEARYLDTRLRNATLYQVLRNLMLTEGKKGRRGGFISYAQLGINQLGAVYEGLMSYSGFVANEEFYEVAKNGDAKDGSWLVPASKADEYPDEVFVRGYDRDTGEEPRVRHAPGSFVYRLSGRDRQTSASYYTPESLTKVTVQLALQHRLDQDGETTPARELLEWQICEPALGSGAFLNEAINQVAAEYLRRRQKELRTTIDTEQYQIELQKVKAYIALHNCYGVDLNSTAVELAEVSLWLNTMHPGMEAPWFGLHLRRGNSLIGGRREVYAPERLKKGGWLGTTPERFPLADAQAGETLPTGAVHHFLLPAKEWGAVAAEKEAKALAPEQAKALAAWRRAITKSPTTKQTARLQGLARRAEYLWGLVVRRLEISERDISRRIDVWGSEDGWLRRPQEAVQRDEVVADLEAVDTPYWRLKTLMDAWCALWFWPVQEAGLLNGKDERYTRGAAGGEAAAERSAAVLVSGSREAVADSGADSDEAVGEAGEAGEDAADPDGVLMMWKEDALPGLDLGAEPQQMALTRASLERKRTGRRKEAIRERRTVTSLANLDSWLDFAESLLGTQDVPEDSLVSEFETLEELTPYEDQLPDLMGMDPAHWMEARYPWMSVVRDVADRQGFFHWELEYGQVFARGGYDLQVGNPPWVRPDWQEDMVLAELEPWFALESKPSITEWRFRKEEVLGEPPSRDFYLSEAAGVAGKASFLGSGSTYPLISGTRPDLYRAFMCQTWLHSQRNGNTGLIHPNTHFAGRKEGPLREAAYRHLRTHAHFHNRTRIFPDVHVNTEFSLSIYGCPSEVSFTHISWLFDPTILIDSMYHDGGGPPPGIKHHGSWDLRPHRSRITVVNSQRLTAWNHLTGESDTPDQQAPLLYPVTAEEEAAIESLSGAHQRLGSLKPHITVGMFENQATKNAGIYKWQTSSPEDIKEVILQGPHLGVSSAFTKQPNNPCRTNRDWSTFDLVNLPADAIPGTNYVRASSWEKYLAFQDVWNDHSHTEYFRMAWRRMIAFDTERSLFATLIPPGPAHMDSIVSLVLSNNLQTALNVGFWSSLPLDYFLRLTGRANLLSSDAKSMPSPSEGHSLASPLLLRTLRLNALTNAYAPLWEELYNAIWPGYEDWAYDGWPNLKPLAAHLAPTWQYDTPLRTEYERRAALVELDALVSVWLGITADQLVAIYKARYPVLSDYEAEMYFDANGRKIARNHNTYGFGQTKETYPALLAHLESPATTPPPEGYEPPFYKADREAEMRGAHAHFQARLDAEIAAGRWSPPEPADVADAASA</sequence>
<organism evidence="6 7">
    <name type="scientific">Streptomyces oryzae</name>
    <dbReference type="NCBI Taxonomy" id="1434886"/>
    <lineage>
        <taxon>Bacteria</taxon>
        <taxon>Bacillati</taxon>
        <taxon>Actinomycetota</taxon>
        <taxon>Actinomycetes</taxon>
        <taxon>Kitasatosporales</taxon>
        <taxon>Streptomycetaceae</taxon>
        <taxon>Streptomyces</taxon>
    </lineage>
</organism>
<feature type="region of interest" description="Disordered" evidence="5">
    <location>
        <begin position="37"/>
        <end position="67"/>
    </location>
</feature>
<keyword evidence="2 6" id="KW-0489">Methyltransferase</keyword>
<evidence type="ECO:0000313" key="6">
    <source>
        <dbReference type="EMBL" id="MBO8190358.1"/>
    </source>
</evidence>
<comment type="catalytic activity">
    <reaction evidence="4">
        <text>a 2'-deoxyadenosine in DNA + S-adenosyl-L-methionine = an N(6)-methyl-2'-deoxyadenosine in DNA + S-adenosyl-L-homocysteine + H(+)</text>
        <dbReference type="Rhea" id="RHEA:15197"/>
        <dbReference type="Rhea" id="RHEA-COMP:12418"/>
        <dbReference type="Rhea" id="RHEA-COMP:12419"/>
        <dbReference type="ChEBI" id="CHEBI:15378"/>
        <dbReference type="ChEBI" id="CHEBI:57856"/>
        <dbReference type="ChEBI" id="CHEBI:59789"/>
        <dbReference type="ChEBI" id="CHEBI:90615"/>
        <dbReference type="ChEBI" id="CHEBI:90616"/>
        <dbReference type="EC" id="2.1.1.72"/>
    </reaction>
</comment>
<reference evidence="6 7" key="1">
    <citation type="submission" date="2020-11" db="EMBL/GenBank/DDBJ databases">
        <title>Streptomyces spirodelae sp. nov., isolated from duckweed.</title>
        <authorList>
            <person name="Saimee Y."/>
            <person name="Duangmal K."/>
        </authorList>
    </citation>
    <scope>NUCLEOTIDE SEQUENCE [LARGE SCALE GENOMIC DNA]</scope>
    <source>
        <strain evidence="6 7">S16-07</strain>
    </source>
</reference>
<evidence type="ECO:0000313" key="7">
    <source>
        <dbReference type="Proteomes" id="UP001519064"/>
    </source>
</evidence>
<feature type="compositionally biased region" description="Low complexity" evidence="5">
    <location>
        <begin position="49"/>
        <end position="65"/>
    </location>
</feature>
<evidence type="ECO:0000256" key="5">
    <source>
        <dbReference type="SAM" id="MobiDB-lite"/>
    </source>
</evidence>
<feature type="compositionally biased region" description="Acidic residues" evidence="5">
    <location>
        <begin position="957"/>
        <end position="974"/>
    </location>
</feature>
<dbReference type="EC" id="2.1.1.72" evidence="1"/>
<dbReference type="EMBL" id="JADKMA010000004">
    <property type="protein sequence ID" value="MBO8190358.1"/>
    <property type="molecule type" value="Genomic_DNA"/>
</dbReference>
<gene>
    <name evidence="6" type="ORF">ITI46_01300</name>
</gene>
<feature type="region of interest" description="Disordered" evidence="5">
    <location>
        <begin position="951"/>
        <end position="974"/>
    </location>
</feature>
<dbReference type="Gene3D" id="3.40.50.150">
    <property type="entry name" value="Vaccinia Virus protein VP39"/>
    <property type="match status" value="2"/>
</dbReference>
<comment type="caution">
    <text evidence="6">The sequence shown here is derived from an EMBL/GenBank/DDBJ whole genome shotgun (WGS) entry which is preliminary data.</text>
</comment>
<dbReference type="InterPro" id="IPR029063">
    <property type="entry name" value="SAM-dependent_MTases_sf"/>
</dbReference>
<keyword evidence="7" id="KW-1185">Reference proteome</keyword>
<feature type="region of interest" description="Disordered" evidence="5">
    <location>
        <begin position="414"/>
        <end position="434"/>
    </location>
</feature>
<evidence type="ECO:0000256" key="2">
    <source>
        <dbReference type="ARBA" id="ARBA00022603"/>
    </source>
</evidence>